<comment type="caution">
    <text evidence="1">The sequence shown here is derived from an EMBL/GenBank/DDBJ whole genome shotgun (WGS) entry which is preliminary data.</text>
</comment>
<evidence type="ECO:0000313" key="2">
    <source>
        <dbReference type="Proteomes" id="UP000298433"/>
    </source>
</evidence>
<dbReference type="Proteomes" id="UP000298433">
    <property type="component" value="Unassembled WGS sequence"/>
</dbReference>
<name>A0A4V3II51_9MICO</name>
<protein>
    <submittedName>
        <fullName evidence="1">Uncharacterized protein</fullName>
    </submittedName>
</protein>
<keyword evidence="2" id="KW-1185">Reference proteome</keyword>
<gene>
    <name evidence="1" type="ORF">E3T23_08410</name>
</gene>
<evidence type="ECO:0000313" key="1">
    <source>
        <dbReference type="EMBL" id="TFC80568.1"/>
    </source>
</evidence>
<dbReference type="OrthoDB" id="4978239at2"/>
<dbReference type="EMBL" id="SOGN01000040">
    <property type="protein sequence ID" value="TFC80568.1"/>
    <property type="molecule type" value="Genomic_DNA"/>
</dbReference>
<sequence>MTAFTSSNIFEGCPSIVSFDKPGSPDVVITDTGENGIVRQIVLQGGVDPSGVAAGSPRTNSGIGIGATLDELITAYPTLTDLNDYFRPHYAVPDENGNWIHFAVSEGVVYTIVVHAHAFMPRELCG</sequence>
<organism evidence="1 2">
    <name type="scientific">Cryobacterium cheniae</name>
    <dbReference type="NCBI Taxonomy" id="1259262"/>
    <lineage>
        <taxon>Bacteria</taxon>
        <taxon>Bacillati</taxon>
        <taxon>Actinomycetota</taxon>
        <taxon>Actinomycetes</taxon>
        <taxon>Micrococcales</taxon>
        <taxon>Microbacteriaceae</taxon>
        <taxon>Cryobacterium</taxon>
    </lineage>
</organism>
<accession>A0A4V3II51</accession>
<dbReference type="AlphaFoldDB" id="A0A4V3II51"/>
<proteinExistence type="predicted"/>
<reference evidence="1 2" key="1">
    <citation type="submission" date="2019-03" db="EMBL/GenBank/DDBJ databases">
        <title>Genomics of glacier-inhabiting Cryobacterium strains.</title>
        <authorList>
            <person name="Liu Q."/>
            <person name="Xin Y.-H."/>
        </authorList>
    </citation>
    <scope>NUCLEOTIDE SEQUENCE [LARGE SCALE GENOMIC DNA]</scope>
    <source>
        <strain evidence="1 2">TMT2-48-2</strain>
    </source>
</reference>